<dbReference type="PANTHER" id="PTHR35889">
    <property type="entry name" value="CYCLOINULO-OLIGOSACCHARIDE FRUCTANOTRANSFERASE-RELATED"/>
    <property type="match status" value="1"/>
</dbReference>
<dbReference type="AlphaFoldDB" id="L7VR02"/>
<name>L7VR02_9BACT</name>
<dbReference type="PANTHER" id="PTHR35889:SF3">
    <property type="entry name" value="F-BOX DOMAIN-CONTAINING PROTEIN"/>
    <property type="match status" value="1"/>
</dbReference>
<reference evidence="2" key="1">
    <citation type="submission" date="2012-09" db="EMBL/GenBank/DDBJ databases">
        <title>Metagenomic Characterization of a Microbial Community in Wastewater Detects High Levels of Antibiotic Resistance.</title>
        <authorList>
            <person name="Abrams M."/>
            <person name="Caldwell A."/>
            <person name="Vandaei E."/>
            <person name="Lee W."/>
            <person name="Perrott J."/>
            <person name="Khan S.Y."/>
            <person name="Ta J."/>
            <person name="Romero D."/>
            <person name="Nguyen V."/>
            <person name="Pourmand N."/>
            <person name="Ouverney C.C."/>
        </authorList>
    </citation>
    <scope>NUCLEOTIDE SEQUENCE</scope>
</reference>
<proteinExistence type="predicted"/>
<organism evidence="2">
    <name type="scientific">uncultured bacterium A1Q1_fos_1815</name>
    <dbReference type="NCBI Taxonomy" id="1256553"/>
    <lineage>
        <taxon>Bacteria</taxon>
        <taxon>environmental samples</taxon>
    </lineage>
</organism>
<evidence type="ECO:0000259" key="1">
    <source>
        <dbReference type="Pfam" id="PF07587"/>
    </source>
</evidence>
<dbReference type="InterPro" id="IPR022655">
    <property type="entry name" value="DUF1553"/>
</dbReference>
<dbReference type="Pfam" id="PF07587">
    <property type="entry name" value="PSD1"/>
    <property type="match status" value="1"/>
</dbReference>
<protein>
    <recommendedName>
        <fullName evidence="1">DUF1553 domain-containing protein</fullName>
    </recommendedName>
</protein>
<feature type="domain" description="DUF1553" evidence="1">
    <location>
        <begin position="1"/>
        <end position="243"/>
    </location>
</feature>
<dbReference type="EMBL" id="JX649870">
    <property type="protein sequence ID" value="AGC71362.1"/>
    <property type="molecule type" value="Genomic_DNA"/>
</dbReference>
<accession>L7VR02</accession>
<sequence length="321" mass="37028">MNRLWKWHFGKGLVDSPNNFGTSGKKPTHPELLDYLADQFIRDGWSIKKMHARILQSETYRRSAVHPNHESYDQLDPMRESYAAFQPRRLMAEELHDAMLQCTGELNTSTGGIPCRPILHPEVAFQPRQVMGTFAEAWVPNPLPSQRNRRAIYVHRLRGLPLPWFEVFNAPTPDLSCEARDQSVNAPQVFQLWNSQFTQDRSMVLALQIMKTNLDRDVAITSCFEKILARQPATAELAACKKYWDDVRPLVKVTSSVPLPRSIRRDAIEENTGERFSYVESLHAMERFVPDYSPSDVDEEIEILARIVAALFNSNEFFYIY</sequence>
<evidence type="ECO:0000313" key="2">
    <source>
        <dbReference type="EMBL" id="AGC71362.1"/>
    </source>
</evidence>